<evidence type="ECO:0000313" key="3">
    <source>
        <dbReference type="Proteomes" id="UP000824540"/>
    </source>
</evidence>
<feature type="compositionally biased region" description="Polar residues" evidence="1">
    <location>
        <begin position="139"/>
        <end position="148"/>
    </location>
</feature>
<dbReference type="Proteomes" id="UP000824540">
    <property type="component" value="Unassembled WGS sequence"/>
</dbReference>
<name>A0A8T2N3P0_9TELE</name>
<proteinExistence type="predicted"/>
<accession>A0A8T2N3P0</accession>
<keyword evidence="3" id="KW-1185">Reference proteome</keyword>
<organism evidence="2 3">
    <name type="scientific">Albula glossodonta</name>
    <name type="common">roundjaw bonefish</name>
    <dbReference type="NCBI Taxonomy" id="121402"/>
    <lineage>
        <taxon>Eukaryota</taxon>
        <taxon>Metazoa</taxon>
        <taxon>Chordata</taxon>
        <taxon>Craniata</taxon>
        <taxon>Vertebrata</taxon>
        <taxon>Euteleostomi</taxon>
        <taxon>Actinopterygii</taxon>
        <taxon>Neopterygii</taxon>
        <taxon>Teleostei</taxon>
        <taxon>Albuliformes</taxon>
        <taxon>Albulidae</taxon>
        <taxon>Albula</taxon>
    </lineage>
</organism>
<comment type="caution">
    <text evidence="2">The sequence shown here is derived from an EMBL/GenBank/DDBJ whole genome shotgun (WGS) entry which is preliminary data.</text>
</comment>
<gene>
    <name evidence="2" type="ORF">JZ751_007333</name>
</gene>
<evidence type="ECO:0000256" key="1">
    <source>
        <dbReference type="SAM" id="MobiDB-lite"/>
    </source>
</evidence>
<dbReference type="EMBL" id="JAFBMS010000142">
    <property type="protein sequence ID" value="KAG9334674.1"/>
    <property type="molecule type" value="Genomic_DNA"/>
</dbReference>
<feature type="region of interest" description="Disordered" evidence="1">
    <location>
        <begin position="95"/>
        <end position="148"/>
    </location>
</feature>
<evidence type="ECO:0000313" key="2">
    <source>
        <dbReference type="EMBL" id="KAG9334674.1"/>
    </source>
</evidence>
<sequence length="166" mass="18443">MLRSSERVFRKSGIHLCRLTEQAGLRRLFDTARLSCMMATGDTGKAIFMVLIRSDLGWGYCGRRSLTTPDRLLKDQGMLQRGSLADHRGRAWGLSDWANTSTDNPTKKRGVPPAPSPKRDSAQNGRVEPLVCPRLDYSPTESVRTGTNVSGRLVSEDLCCRSMKSQ</sequence>
<reference evidence="2" key="1">
    <citation type="thesis" date="2021" institute="BYU ScholarsArchive" country="Provo, UT, USA">
        <title>Applications of and Algorithms for Genome Assembly and Genomic Analyses with an Emphasis on Marine Teleosts.</title>
        <authorList>
            <person name="Pickett B.D."/>
        </authorList>
    </citation>
    <scope>NUCLEOTIDE SEQUENCE</scope>
    <source>
        <strain evidence="2">HI-2016</strain>
    </source>
</reference>
<dbReference type="AlphaFoldDB" id="A0A8T2N3P0"/>
<protein>
    <submittedName>
        <fullName evidence="2">Uncharacterized protein</fullName>
    </submittedName>
</protein>